<evidence type="ECO:0000313" key="1">
    <source>
        <dbReference type="EMBL" id="CAG8604019.1"/>
    </source>
</evidence>
<dbReference type="Proteomes" id="UP000789405">
    <property type="component" value="Unassembled WGS sequence"/>
</dbReference>
<dbReference type="AlphaFoldDB" id="A0A9N9GE75"/>
<reference evidence="1" key="1">
    <citation type="submission" date="2021-06" db="EMBL/GenBank/DDBJ databases">
        <authorList>
            <person name="Kallberg Y."/>
            <person name="Tangrot J."/>
            <person name="Rosling A."/>
        </authorList>
    </citation>
    <scope>NUCLEOTIDE SEQUENCE</scope>
    <source>
        <strain evidence="1">MA453B</strain>
    </source>
</reference>
<proteinExistence type="predicted"/>
<dbReference type="OrthoDB" id="2419789at2759"/>
<feature type="non-terminal residue" evidence="1">
    <location>
        <position position="414"/>
    </location>
</feature>
<name>A0A9N9GE75_9GLOM</name>
<gene>
    <name evidence="1" type="ORF">DERYTH_LOCUS7792</name>
</gene>
<evidence type="ECO:0000313" key="2">
    <source>
        <dbReference type="Proteomes" id="UP000789405"/>
    </source>
</evidence>
<dbReference type="EMBL" id="CAJVPY010003865">
    <property type="protein sequence ID" value="CAG8604019.1"/>
    <property type="molecule type" value="Genomic_DNA"/>
</dbReference>
<accession>A0A9N9GE75</accession>
<keyword evidence="2" id="KW-1185">Reference proteome</keyword>
<protein>
    <submittedName>
        <fullName evidence="1">27396_t:CDS:1</fullName>
    </submittedName>
</protein>
<sequence length="414" mass="48068">IRRKQKYEQRENLLNYLISTFEKLDDDDFNYIIKKIIESQKMNTCIQAKRNREGEIISTYLQKKACEFLNTTRAKQSKQNQISIIRFSIRKAKKICPVQFRHAASKLFKINNNEYDVRFVKLATNISTIGQTSISATVEITKAVYQFVTRKMPPHWITARTLAQWNNEIAAVSFAQNHPIEENIYELFGNELTDAECELNVVDFENFCTSLHTGIESGVNGPEFARAFLAVFFNKIFLKAPTLNKVSYIKALKEDLSNGHSNTFGPLEALSQRDFFEQFEAFANSDIVEPVKFPHVYEFIKFRIWSITVHQQQLEGLFNRYDMKVHPNMNIQLQESRIQLSGLDGGAQEISQDILRDIWKNINNSKVNEQLDLESSEISKEEKAHEILSSFLTWRRNKKTTNTVSHTTQEQIDL</sequence>
<comment type="caution">
    <text evidence="1">The sequence shown here is derived from an EMBL/GenBank/DDBJ whole genome shotgun (WGS) entry which is preliminary data.</text>
</comment>
<organism evidence="1 2">
    <name type="scientific">Dentiscutata erythropus</name>
    <dbReference type="NCBI Taxonomy" id="1348616"/>
    <lineage>
        <taxon>Eukaryota</taxon>
        <taxon>Fungi</taxon>
        <taxon>Fungi incertae sedis</taxon>
        <taxon>Mucoromycota</taxon>
        <taxon>Glomeromycotina</taxon>
        <taxon>Glomeromycetes</taxon>
        <taxon>Diversisporales</taxon>
        <taxon>Gigasporaceae</taxon>
        <taxon>Dentiscutata</taxon>
    </lineage>
</organism>